<feature type="region of interest" description="Disordered" evidence="2">
    <location>
        <begin position="544"/>
        <end position="570"/>
    </location>
</feature>
<evidence type="ECO:0000313" key="4">
    <source>
        <dbReference type="Proteomes" id="UP000284403"/>
    </source>
</evidence>
<dbReference type="OrthoDB" id="272721at2759"/>
<organism evidence="3 4">
    <name type="scientific">Trypanosoma conorhini</name>
    <dbReference type="NCBI Taxonomy" id="83891"/>
    <lineage>
        <taxon>Eukaryota</taxon>
        <taxon>Discoba</taxon>
        <taxon>Euglenozoa</taxon>
        <taxon>Kinetoplastea</taxon>
        <taxon>Metakinetoplastina</taxon>
        <taxon>Trypanosomatida</taxon>
        <taxon>Trypanosomatidae</taxon>
        <taxon>Trypanosoma</taxon>
    </lineage>
</organism>
<keyword evidence="1" id="KW-0175">Coiled coil</keyword>
<reference evidence="3 4" key="1">
    <citation type="journal article" date="2018" name="BMC Genomics">
        <title>Genomic comparison of Trypanosoma conorhini and Trypanosoma rangeli to Trypanosoma cruzi strains of high and low virulence.</title>
        <authorList>
            <person name="Bradwell K.R."/>
            <person name="Koparde V.N."/>
            <person name="Matveyev A.V."/>
            <person name="Serrano M.G."/>
            <person name="Alves J.M."/>
            <person name="Parikh H."/>
            <person name="Huang B."/>
            <person name="Lee V."/>
            <person name="Espinosa-Alvarez O."/>
            <person name="Ortiz P.A."/>
            <person name="Costa-Martins A.G."/>
            <person name="Teixeira M.M."/>
            <person name="Buck G.A."/>
        </authorList>
    </citation>
    <scope>NUCLEOTIDE SEQUENCE [LARGE SCALE GENOMIC DNA]</scope>
    <source>
        <strain evidence="3 4">025E</strain>
    </source>
</reference>
<comment type="caution">
    <text evidence="3">The sequence shown here is derived from an EMBL/GenBank/DDBJ whole genome shotgun (WGS) entry which is preliminary data.</text>
</comment>
<gene>
    <name evidence="3" type="ORF">Tco025E_06762</name>
</gene>
<feature type="coiled-coil region" evidence="1">
    <location>
        <begin position="365"/>
        <end position="403"/>
    </location>
</feature>
<sequence>MNALTSSDDAVRSAMPTDAARDGRGGGWRPPPSPWGADLRVAGKGTSSGGGDADGGRRTHAGPSPQGAGPTAPAIADSEEMPAMPEVKFSSSPLRVRSPRSPPSLRGAPCPTREGAADSAQAGDDAPAWDAFLELKARTEESVSRMTSFYDQVVRLQLTHEQEAAAYRDAAETMMHQQRKALDALSSECKDAQSARESLQTLLAKKSQQLMEFENANYSLGVRLREAEQRVAHVNDRATVAEAGRKIAEVRAKELEMSLEHTTGLVKALRQRLGEFARDREAALQAQYKVFEENRRDVIHHYDARERAMVREFNDTVESIQRTMLQKMKEREEHLSRYWQDALQVQRQQQQEFLRQATLMQERGEKDYQANIARVEQDKERWYDQYRSEMNLLEQRHKEREQHVLADIARRERELGEREQRMRLQRAQEEQESKVALAAKEAELKAYYQKITEDMRASFDRERAKLTASFREQVQELSQLHMNNERELERMHRDKEREMAQRYRVAGYEVDDRRGEVNLRGTSLQAQSALLSRFDAIEARQRERAEKVRAAFHAPASLHTSPPPPEEEKE</sequence>
<evidence type="ECO:0000313" key="3">
    <source>
        <dbReference type="EMBL" id="RNF10654.1"/>
    </source>
</evidence>
<protein>
    <submittedName>
        <fullName evidence="3">Uncharacterized protein</fullName>
    </submittedName>
</protein>
<feature type="region of interest" description="Disordered" evidence="2">
    <location>
        <begin position="1"/>
        <end position="124"/>
    </location>
</feature>
<dbReference type="EMBL" id="MKKU01000478">
    <property type="protein sequence ID" value="RNF10654.1"/>
    <property type="molecule type" value="Genomic_DNA"/>
</dbReference>
<dbReference type="GeneID" id="40320373"/>
<accession>A0A3R7KVQ1</accession>
<proteinExistence type="predicted"/>
<dbReference type="Proteomes" id="UP000284403">
    <property type="component" value="Unassembled WGS sequence"/>
</dbReference>
<name>A0A3R7KVQ1_9TRYP</name>
<keyword evidence="4" id="KW-1185">Reference proteome</keyword>
<dbReference type="RefSeq" id="XP_029226252.1">
    <property type="nucleotide sequence ID" value="XM_029373634.1"/>
</dbReference>
<evidence type="ECO:0000256" key="1">
    <source>
        <dbReference type="SAM" id="Coils"/>
    </source>
</evidence>
<evidence type="ECO:0000256" key="2">
    <source>
        <dbReference type="SAM" id="MobiDB-lite"/>
    </source>
</evidence>
<dbReference type="AlphaFoldDB" id="A0A3R7KVQ1"/>
<feature type="coiled-coil region" evidence="1">
    <location>
        <begin position="168"/>
        <end position="216"/>
    </location>
</feature>